<name>A0A1J4SEY4_9BACT</name>
<dbReference type="STRING" id="1817893.AUJ66_01875"/>
<comment type="caution">
    <text evidence="1">The sequence shown here is derived from an EMBL/GenBank/DDBJ whole genome shotgun (WGS) entry which is preliminary data.</text>
</comment>
<organism evidence="1 2">
    <name type="scientific">Candidatus Desantisbacteria bacterium CG1_02_38_46</name>
    <dbReference type="NCBI Taxonomy" id="1817893"/>
    <lineage>
        <taxon>Bacteria</taxon>
        <taxon>Candidatus Desantisiibacteriota</taxon>
    </lineage>
</organism>
<gene>
    <name evidence="1" type="ORF">AUJ66_01875</name>
</gene>
<proteinExistence type="predicted"/>
<accession>A0A1J4SEY4</accession>
<evidence type="ECO:0008006" key="3">
    <source>
        <dbReference type="Google" id="ProtNLM"/>
    </source>
</evidence>
<dbReference type="InterPro" id="IPR014985">
    <property type="entry name" value="WbqC"/>
</dbReference>
<dbReference type="EMBL" id="MNUO01000030">
    <property type="protein sequence ID" value="OIN97943.1"/>
    <property type="molecule type" value="Genomic_DNA"/>
</dbReference>
<sequence length="233" mass="27660">MIIAIHQPQYLPWLGYFDKIDKSDKFVLLDDVQFKKNEWQNRNRIKTAGSGGWQWITVPVIHRFGQKINEVKINNQENWCKKHLHQLETNYFKSPHFPQYYDFLKETYARKWENLSEVNIYFIEYLTKTLGIKKQLVKSSDLKVSGEKTDRLVNICKMLNANIYLSGVGAKEYIEIEKFEKEKIKVIFQDFHHPVYKQLYGEFIPNLSVGDLLFNYGDESLKILRGNTEHLCT</sequence>
<protein>
    <recommendedName>
        <fullName evidence="3">WbqC family protein</fullName>
    </recommendedName>
</protein>
<evidence type="ECO:0000313" key="1">
    <source>
        <dbReference type="EMBL" id="OIN97943.1"/>
    </source>
</evidence>
<dbReference type="Pfam" id="PF08889">
    <property type="entry name" value="WbqC"/>
    <property type="match status" value="1"/>
</dbReference>
<dbReference type="Proteomes" id="UP000182278">
    <property type="component" value="Unassembled WGS sequence"/>
</dbReference>
<evidence type="ECO:0000313" key="2">
    <source>
        <dbReference type="Proteomes" id="UP000182278"/>
    </source>
</evidence>
<dbReference type="AlphaFoldDB" id="A0A1J4SEY4"/>
<reference evidence="1 2" key="1">
    <citation type="journal article" date="2016" name="Environ. Microbiol.">
        <title>Genomic resolution of a cold subsurface aquifer community provides metabolic insights for novel microbes adapted to high CO concentrations.</title>
        <authorList>
            <person name="Probst A.J."/>
            <person name="Castelle C.J."/>
            <person name="Singh A."/>
            <person name="Brown C.T."/>
            <person name="Anantharaman K."/>
            <person name="Sharon I."/>
            <person name="Hug L.A."/>
            <person name="Burstein D."/>
            <person name="Emerson J.B."/>
            <person name="Thomas B.C."/>
            <person name="Banfield J.F."/>
        </authorList>
    </citation>
    <scope>NUCLEOTIDE SEQUENCE [LARGE SCALE GENOMIC DNA]</scope>
    <source>
        <strain evidence="1">CG1_02_38_46</strain>
    </source>
</reference>